<dbReference type="KEGG" id="hhg:XM38_040400"/>
<protein>
    <submittedName>
        <fullName evidence="2">Uncharacterized protein</fullName>
    </submittedName>
</protein>
<feature type="region of interest" description="Disordered" evidence="1">
    <location>
        <begin position="176"/>
        <end position="212"/>
    </location>
</feature>
<dbReference type="OrthoDB" id="467906at2"/>
<keyword evidence="3" id="KW-1185">Reference proteome</keyword>
<accession>A0A1Z3HS07</accession>
<dbReference type="AlphaFoldDB" id="A0A1Z3HS07"/>
<sequence length="212" mass="23846">MVVHSVQYEWLLATCSHYDGALALLKQHRPYLEAIPSMRRPQQSIITLPLPNARVRQATHAPGAPGSQIVAGAVVMLPCDLVFLMCDPEWKIKTGVEIFVYIHRPQEDFSGLLSRWRQTQILMDRGYEWLLPSRHHYLLNDGADASHPLFVVFPQTPERIVTGLRGAGLPVVGYPPEQLPEVETSPELNELTDIPELEDIDPSSLEAPDRND</sequence>
<proteinExistence type="predicted"/>
<dbReference type="Proteomes" id="UP000191901">
    <property type="component" value="Chromosome"/>
</dbReference>
<dbReference type="STRING" id="1641165.XM38_13085"/>
<evidence type="ECO:0000313" key="3">
    <source>
        <dbReference type="Proteomes" id="UP000191901"/>
    </source>
</evidence>
<evidence type="ECO:0000256" key="1">
    <source>
        <dbReference type="SAM" id="MobiDB-lite"/>
    </source>
</evidence>
<gene>
    <name evidence="2" type="ORF">XM38_040400</name>
</gene>
<organism evidence="2 3">
    <name type="scientific">Halomicronema hongdechloris C2206</name>
    <dbReference type="NCBI Taxonomy" id="1641165"/>
    <lineage>
        <taxon>Bacteria</taxon>
        <taxon>Bacillati</taxon>
        <taxon>Cyanobacteriota</taxon>
        <taxon>Cyanophyceae</taxon>
        <taxon>Nodosilineales</taxon>
        <taxon>Nodosilineaceae</taxon>
        <taxon>Halomicronema</taxon>
    </lineage>
</organism>
<dbReference type="EMBL" id="CP021983">
    <property type="protein sequence ID" value="ASC73078.1"/>
    <property type="molecule type" value="Genomic_DNA"/>
</dbReference>
<reference evidence="2 3" key="1">
    <citation type="journal article" date="2016" name="Biochim. Biophys. Acta">
        <title>Characterization of red-shifted phycobilisomes isolated from the chlorophyll f-containing cyanobacterium Halomicronema hongdechloris.</title>
        <authorList>
            <person name="Li Y."/>
            <person name="Lin Y."/>
            <person name="Garvey C.J."/>
            <person name="Birch D."/>
            <person name="Corkery R.W."/>
            <person name="Loughlin P.C."/>
            <person name="Scheer H."/>
            <person name="Willows R.D."/>
            <person name="Chen M."/>
        </authorList>
    </citation>
    <scope>NUCLEOTIDE SEQUENCE [LARGE SCALE GENOMIC DNA]</scope>
    <source>
        <strain evidence="2 3">C2206</strain>
    </source>
</reference>
<dbReference type="RefSeq" id="WP_080809948.1">
    <property type="nucleotide sequence ID" value="NZ_CP021983.2"/>
</dbReference>
<name>A0A1Z3HS07_9CYAN</name>
<evidence type="ECO:0000313" key="2">
    <source>
        <dbReference type="EMBL" id="ASC73078.1"/>
    </source>
</evidence>